<dbReference type="EMBL" id="PPGH01000037">
    <property type="protein sequence ID" value="PQJ95361.1"/>
    <property type="molecule type" value="Genomic_DNA"/>
</dbReference>
<evidence type="ECO:0000256" key="3">
    <source>
        <dbReference type="ARBA" id="ARBA00023210"/>
    </source>
</evidence>
<dbReference type="InterPro" id="IPR027462">
    <property type="entry name" value="ZapD_C"/>
</dbReference>
<dbReference type="GO" id="GO:0032153">
    <property type="term" value="C:cell division site"/>
    <property type="evidence" value="ECO:0007669"/>
    <property type="project" value="TreeGrafter"/>
</dbReference>
<dbReference type="GO" id="GO:0043093">
    <property type="term" value="P:FtsZ-dependent cytokinesis"/>
    <property type="evidence" value="ECO:0007669"/>
    <property type="project" value="UniProtKB-UniRule"/>
</dbReference>
<name>A0A2S7XPP9_9GAMM</name>
<evidence type="ECO:0000256" key="4">
    <source>
        <dbReference type="ARBA" id="ARBA00023306"/>
    </source>
</evidence>
<keyword evidence="3 5" id="KW-0717">Septation</keyword>
<dbReference type="NCBIfam" id="NF003656">
    <property type="entry name" value="PRK05287.1-4"/>
    <property type="match status" value="1"/>
</dbReference>
<comment type="caution">
    <text evidence="6">The sequence shown here is derived from an EMBL/GenBank/DDBJ whole genome shotgun (WGS) entry which is preliminary data.</text>
</comment>
<comment type="subunit">
    <text evidence="5">Interacts with FtsZ.</text>
</comment>
<keyword evidence="1 5" id="KW-0963">Cytoplasm</keyword>
<evidence type="ECO:0000256" key="1">
    <source>
        <dbReference type="ARBA" id="ARBA00022490"/>
    </source>
</evidence>
<keyword evidence="4 5" id="KW-0131">Cell cycle</keyword>
<protein>
    <recommendedName>
        <fullName evidence="5">Cell division protein ZapD</fullName>
    </recommendedName>
    <alternativeName>
        <fullName evidence="5">Z ring-associated protein D</fullName>
    </alternativeName>
</protein>
<dbReference type="PANTHER" id="PTHR39455:SF1">
    <property type="entry name" value="CELL DIVISION PROTEIN ZAPD"/>
    <property type="match status" value="1"/>
</dbReference>
<dbReference type="InterPro" id="IPR009777">
    <property type="entry name" value="ZapD"/>
</dbReference>
<dbReference type="InterPro" id="IPR036268">
    <property type="entry name" value="ZapD_sf"/>
</dbReference>
<evidence type="ECO:0000313" key="6">
    <source>
        <dbReference type="EMBL" id="PQJ95361.1"/>
    </source>
</evidence>
<proteinExistence type="inferred from homology"/>
<comment type="function">
    <text evidence="5">Cell division factor that enhances FtsZ-ring assembly. Directly interacts with FtsZ and promotes bundling of FtsZ protofilaments, with a reduction in FtsZ GTPase activity.</text>
</comment>
<dbReference type="Pfam" id="PF07072">
    <property type="entry name" value="ZapD"/>
    <property type="match status" value="1"/>
</dbReference>
<dbReference type="GO" id="GO:0005737">
    <property type="term" value="C:cytoplasm"/>
    <property type="evidence" value="ECO:0007669"/>
    <property type="project" value="UniProtKB-SubCell"/>
</dbReference>
<dbReference type="Gene3D" id="2.60.440.10">
    <property type="entry name" value="YacF-like domains"/>
    <property type="match status" value="1"/>
</dbReference>
<comment type="subcellular location">
    <subcellularLocation>
        <location evidence="5">Cytoplasm</location>
    </subcellularLocation>
    <text evidence="5">Localizes to mid-cell in an FtsZ-dependent manner.</text>
</comment>
<sequence>MSALMTFEQPLNERIRTFLRIEHLYEQVQHFIPQNGIAARRVAITTFIDLASVTARSDLKNEIFKELDRLFNTLQRISKQPEVNTDALEQVLANLSCAVDVLRQLDCPIGQNAREDEFLKAISQRNSLPGGACRFDLPHYHYWLLQPADVHQAWFKHWLEDLEPAMNAIKLMLSLIRNSAETRTLTANGGFFQEALNPEFPAQLLRVWLAPATNCYPEISGHKNRYSIRFVSVELDGKATVPCDEDVPFNLACCVL</sequence>
<evidence type="ECO:0000313" key="7">
    <source>
        <dbReference type="Proteomes" id="UP000239936"/>
    </source>
</evidence>
<dbReference type="OrthoDB" id="5294622at2"/>
<evidence type="ECO:0000256" key="2">
    <source>
        <dbReference type="ARBA" id="ARBA00022618"/>
    </source>
</evidence>
<accession>A0A2S7XPP9</accession>
<dbReference type="HAMAP" id="MF_01092">
    <property type="entry name" value="ZapD"/>
    <property type="match status" value="1"/>
</dbReference>
<gene>
    <name evidence="5" type="primary">zapD</name>
    <name evidence="6" type="ORF">CXB77_14125</name>
</gene>
<dbReference type="GO" id="GO:0000917">
    <property type="term" value="P:division septum assembly"/>
    <property type="evidence" value="ECO:0007669"/>
    <property type="project" value="UniProtKB-KW"/>
</dbReference>
<dbReference type="PANTHER" id="PTHR39455">
    <property type="entry name" value="CELL DIVISION PROTEIN ZAPD"/>
    <property type="match status" value="1"/>
</dbReference>
<dbReference type="Gene3D" id="1.10.3900.10">
    <property type="entry name" value="YacF-like"/>
    <property type="match status" value="1"/>
</dbReference>
<dbReference type="RefSeq" id="WP_105074402.1">
    <property type="nucleotide sequence ID" value="NZ_PPGH01000037.1"/>
</dbReference>
<dbReference type="SUPFAM" id="SSF160950">
    <property type="entry name" value="YacF-like"/>
    <property type="match status" value="1"/>
</dbReference>
<organism evidence="6 7">
    <name type="scientific">Chromatium okenii</name>
    <dbReference type="NCBI Taxonomy" id="61644"/>
    <lineage>
        <taxon>Bacteria</taxon>
        <taxon>Pseudomonadati</taxon>
        <taxon>Pseudomonadota</taxon>
        <taxon>Gammaproteobacteria</taxon>
        <taxon>Chromatiales</taxon>
        <taxon>Chromatiaceae</taxon>
        <taxon>Chromatium</taxon>
    </lineage>
</organism>
<evidence type="ECO:0000256" key="5">
    <source>
        <dbReference type="HAMAP-Rule" id="MF_01092"/>
    </source>
</evidence>
<keyword evidence="2 5" id="KW-0132">Cell division</keyword>
<dbReference type="AlphaFoldDB" id="A0A2S7XPP9"/>
<reference evidence="6 7" key="1">
    <citation type="submission" date="2018-01" db="EMBL/GenBank/DDBJ databases">
        <title>The complete genome sequence of Chromatium okenii LaCa, a purple sulfur bacterium with a turbulent life.</title>
        <authorList>
            <person name="Luedin S.M."/>
            <person name="Liechti N."/>
            <person name="Storelli N."/>
            <person name="Danza F."/>
            <person name="Wittwer M."/>
            <person name="Pothier J.F."/>
            <person name="Tonolla M.A."/>
        </authorList>
    </citation>
    <scope>NUCLEOTIDE SEQUENCE [LARGE SCALE GENOMIC DNA]</scope>
    <source>
        <strain evidence="6 7">LaCa</strain>
    </source>
</reference>
<dbReference type="Proteomes" id="UP000239936">
    <property type="component" value="Unassembled WGS sequence"/>
</dbReference>
<comment type="similarity">
    <text evidence="5">Belongs to the ZapD family.</text>
</comment>
<keyword evidence="7" id="KW-1185">Reference proteome</keyword>